<dbReference type="EMBL" id="FNHL01000002">
    <property type="protein sequence ID" value="SDM53623.1"/>
    <property type="molecule type" value="Genomic_DNA"/>
</dbReference>
<protein>
    <submittedName>
        <fullName evidence="2">Pimeloyl-ACP methyl ester carboxylesterase</fullName>
    </submittedName>
</protein>
<dbReference type="STRING" id="660521.SAMN04487949_1994"/>
<name>A0A1G9U1B1_9EURY</name>
<dbReference type="GO" id="GO:0016787">
    <property type="term" value="F:hydrolase activity"/>
    <property type="evidence" value="ECO:0007669"/>
    <property type="project" value="UniProtKB-KW"/>
</dbReference>
<dbReference type="PANTHER" id="PTHR43798">
    <property type="entry name" value="MONOACYLGLYCEROL LIPASE"/>
    <property type="match status" value="1"/>
</dbReference>
<gene>
    <name evidence="2" type="ORF">SAMN04487949_1994</name>
</gene>
<dbReference type="GO" id="GO:0016020">
    <property type="term" value="C:membrane"/>
    <property type="evidence" value="ECO:0007669"/>
    <property type="project" value="TreeGrafter"/>
</dbReference>
<dbReference type="InterPro" id="IPR029058">
    <property type="entry name" value="AB_hydrolase_fold"/>
</dbReference>
<accession>A0A1G9U1B1</accession>
<dbReference type="Proteomes" id="UP000199451">
    <property type="component" value="Unassembled WGS sequence"/>
</dbReference>
<proteinExistence type="predicted"/>
<sequence length="271" mass="29455">MTTRQSDARVLHTESTGTGQPLVFVHGGWLSGEMWRPQVDRFADEYRVITVDIRGHGETGATDARTYTVDLFAADLRATLRDLAVDDPILCGLSLGGLVAQTYAADYDVSGLVLADTVESLPPVPMTGLQKQFLFPKPSLYPTFRLLGSGTAFRMLLQSVRAVEGKRWLALNDDVREYALGEVDAFSSREFVKVFDALYEADGVDVSSVDAPSLLLYGDHEARAVVAQNRKLATALDAEMQEIPAAGHLSNLDNAEVFNDVVAGFLDEIGA</sequence>
<dbReference type="InterPro" id="IPR000073">
    <property type="entry name" value="AB_hydrolase_1"/>
</dbReference>
<evidence type="ECO:0000259" key="1">
    <source>
        <dbReference type="Pfam" id="PF12697"/>
    </source>
</evidence>
<dbReference type="Pfam" id="PF12697">
    <property type="entry name" value="Abhydrolase_6"/>
    <property type="match status" value="1"/>
</dbReference>
<evidence type="ECO:0000313" key="3">
    <source>
        <dbReference type="Proteomes" id="UP000199451"/>
    </source>
</evidence>
<feature type="domain" description="AB hydrolase-1" evidence="1">
    <location>
        <begin position="22"/>
        <end position="260"/>
    </location>
</feature>
<organism evidence="2 3">
    <name type="scientific">Halogranum gelatinilyticum</name>
    <dbReference type="NCBI Taxonomy" id="660521"/>
    <lineage>
        <taxon>Archaea</taxon>
        <taxon>Methanobacteriati</taxon>
        <taxon>Methanobacteriota</taxon>
        <taxon>Stenosarchaea group</taxon>
        <taxon>Halobacteria</taxon>
        <taxon>Halobacteriales</taxon>
        <taxon>Haloferacaceae</taxon>
    </lineage>
</organism>
<dbReference type="AlphaFoldDB" id="A0A1G9U1B1"/>
<reference evidence="3" key="1">
    <citation type="submission" date="2016-10" db="EMBL/GenBank/DDBJ databases">
        <authorList>
            <person name="Varghese N."/>
            <person name="Submissions S."/>
        </authorList>
    </citation>
    <scope>NUCLEOTIDE SEQUENCE [LARGE SCALE GENOMIC DNA]</scope>
    <source>
        <strain evidence="3">CGMCC 1.10119</strain>
    </source>
</reference>
<dbReference type="SUPFAM" id="SSF53474">
    <property type="entry name" value="alpha/beta-Hydrolases"/>
    <property type="match status" value="1"/>
</dbReference>
<dbReference type="Gene3D" id="3.40.50.1820">
    <property type="entry name" value="alpha/beta hydrolase"/>
    <property type="match status" value="1"/>
</dbReference>
<dbReference type="OrthoDB" id="111592at2157"/>
<dbReference type="RefSeq" id="WP_089697237.1">
    <property type="nucleotide sequence ID" value="NZ_FNHL01000002.1"/>
</dbReference>
<keyword evidence="3" id="KW-1185">Reference proteome</keyword>
<dbReference type="InterPro" id="IPR050266">
    <property type="entry name" value="AB_hydrolase_sf"/>
</dbReference>
<evidence type="ECO:0000313" key="2">
    <source>
        <dbReference type="EMBL" id="SDM53623.1"/>
    </source>
</evidence>